<evidence type="ECO:0000313" key="6">
    <source>
        <dbReference type="Proteomes" id="UP000199421"/>
    </source>
</evidence>
<keyword evidence="2 5" id="KW-0238">DNA-binding</keyword>
<dbReference type="SUPFAM" id="SSF46689">
    <property type="entry name" value="Homeodomain-like"/>
    <property type="match status" value="1"/>
</dbReference>
<sequence>MVKRFFSSTQISPIIEQQRFQESIADLYIYDIADIRNLASINQSMRTNFFCMFLLNKGELHVNLNLKPFKITSNKLCVIIPSTVAETTFISNDCELLGLVFTPEFLTKTGVIFNHQETLEMFVPNAEKVLTIQSDEAEILRLLLQRLKQLNASNSTHLFSREIIYHTFLTLFYEVSNVYRKNKTLQKPKITRKEHLVIQFIQALQLHFRNERSVRFYADILFITRKHLTKIVKEITGKTPCEIIDEAVIFEAKLLLSNPALNINEVAQNLQFTDQSVFGKYFKKHFGTSPTAFRNTEKKSVF</sequence>
<dbReference type="SMART" id="SM00342">
    <property type="entry name" value="HTH_ARAC"/>
    <property type="match status" value="1"/>
</dbReference>
<evidence type="ECO:0000256" key="2">
    <source>
        <dbReference type="ARBA" id="ARBA00023125"/>
    </source>
</evidence>
<dbReference type="Gene3D" id="1.10.10.60">
    <property type="entry name" value="Homeodomain-like"/>
    <property type="match status" value="1"/>
</dbReference>
<dbReference type="STRING" id="407022.SAMN05661044_03581"/>
<reference evidence="6" key="1">
    <citation type="submission" date="2016-10" db="EMBL/GenBank/DDBJ databases">
        <authorList>
            <person name="Varghese N."/>
            <person name="Submissions S."/>
        </authorList>
    </citation>
    <scope>NUCLEOTIDE SEQUENCE [LARGE SCALE GENOMIC DNA]</scope>
    <source>
        <strain evidence="6">DSM 18733</strain>
    </source>
</reference>
<dbReference type="PANTHER" id="PTHR43280">
    <property type="entry name" value="ARAC-FAMILY TRANSCRIPTIONAL REGULATOR"/>
    <property type="match status" value="1"/>
</dbReference>
<name>A0A1H7TKV0_OLID1</name>
<dbReference type="AlphaFoldDB" id="A0A1H7TKV0"/>
<keyword evidence="3" id="KW-0804">Transcription</keyword>
<protein>
    <submittedName>
        <fullName evidence="5">AraC-type DNA-binding protein</fullName>
    </submittedName>
</protein>
<dbReference type="RefSeq" id="WP_093326869.1">
    <property type="nucleotide sequence ID" value="NZ_FOAF01000004.1"/>
</dbReference>
<accession>A0A1H7TKV0</accession>
<gene>
    <name evidence="5" type="ORF">SAMN05661044_03581</name>
</gene>
<dbReference type="Pfam" id="PF12833">
    <property type="entry name" value="HTH_18"/>
    <property type="match status" value="1"/>
</dbReference>
<dbReference type="OrthoDB" id="1007667at2"/>
<organism evidence="5 6">
    <name type="scientific">Olivibacter domesticus</name>
    <name type="common">Pseudosphingobacterium domesticum</name>
    <dbReference type="NCBI Taxonomy" id="407022"/>
    <lineage>
        <taxon>Bacteria</taxon>
        <taxon>Pseudomonadati</taxon>
        <taxon>Bacteroidota</taxon>
        <taxon>Sphingobacteriia</taxon>
        <taxon>Sphingobacteriales</taxon>
        <taxon>Sphingobacteriaceae</taxon>
        <taxon>Olivibacter</taxon>
    </lineage>
</organism>
<dbReference type="EMBL" id="FOAF01000004">
    <property type="protein sequence ID" value="SEL85532.1"/>
    <property type="molecule type" value="Genomic_DNA"/>
</dbReference>
<feature type="domain" description="HTH araC/xylS-type" evidence="4">
    <location>
        <begin position="198"/>
        <end position="296"/>
    </location>
</feature>
<dbReference type="InterPro" id="IPR018060">
    <property type="entry name" value="HTH_AraC"/>
</dbReference>
<dbReference type="PRINTS" id="PR00032">
    <property type="entry name" value="HTHARAC"/>
</dbReference>
<evidence type="ECO:0000256" key="1">
    <source>
        <dbReference type="ARBA" id="ARBA00023015"/>
    </source>
</evidence>
<dbReference type="PROSITE" id="PS01124">
    <property type="entry name" value="HTH_ARAC_FAMILY_2"/>
    <property type="match status" value="1"/>
</dbReference>
<evidence type="ECO:0000256" key="3">
    <source>
        <dbReference type="ARBA" id="ARBA00023163"/>
    </source>
</evidence>
<keyword evidence="1" id="KW-0805">Transcription regulation</keyword>
<evidence type="ECO:0000259" key="4">
    <source>
        <dbReference type="PROSITE" id="PS01124"/>
    </source>
</evidence>
<dbReference type="Proteomes" id="UP000199421">
    <property type="component" value="Unassembled WGS sequence"/>
</dbReference>
<dbReference type="GO" id="GO:0043565">
    <property type="term" value="F:sequence-specific DNA binding"/>
    <property type="evidence" value="ECO:0007669"/>
    <property type="project" value="InterPro"/>
</dbReference>
<dbReference type="InterPro" id="IPR020449">
    <property type="entry name" value="Tscrpt_reg_AraC-type_HTH"/>
</dbReference>
<dbReference type="GO" id="GO:0003700">
    <property type="term" value="F:DNA-binding transcription factor activity"/>
    <property type="evidence" value="ECO:0007669"/>
    <property type="project" value="InterPro"/>
</dbReference>
<dbReference type="InterPro" id="IPR009057">
    <property type="entry name" value="Homeodomain-like_sf"/>
</dbReference>
<keyword evidence="6" id="KW-1185">Reference proteome</keyword>
<proteinExistence type="predicted"/>
<evidence type="ECO:0000313" key="5">
    <source>
        <dbReference type="EMBL" id="SEL85532.1"/>
    </source>
</evidence>
<dbReference type="PANTHER" id="PTHR43280:SF32">
    <property type="entry name" value="TRANSCRIPTIONAL REGULATORY PROTEIN"/>
    <property type="match status" value="1"/>
</dbReference>